<evidence type="ECO:0000256" key="1">
    <source>
        <dbReference type="ARBA" id="ARBA00000085"/>
    </source>
</evidence>
<keyword evidence="9" id="KW-0902">Two-component regulatory system</keyword>
<evidence type="ECO:0000256" key="11">
    <source>
        <dbReference type="SAM" id="Phobius"/>
    </source>
</evidence>
<evidence type="ECO:0000259" key="12">
    <source>
        <dbReference type="PROSITE" id="PS50109"/>
    </source>
</evidence>
<dbReference type="SUPFAM" id="SSF158472">
    <property type="entry name" value="HAMP domain-like"/>
    <property type="match status" value="1"/>
</dbReference>
<dbReference type="InterPro" id="IPR004358">
    <property type="entry name" value="Sig_transdc_His_kin-like_C"/>
</dbReference>
<accession>A0ABT1FGH0</accession>
<dbReference type="EC" id="2.7.13.3" evidence="3"/>
<feature type="domain" description="HAMP" evidence="13">
    <location>
        <begin position="177"/>
        <end position="230"/>
    </location>
</feature>
<reference evidence="14 15" key="1">
    <citation type="submission" date="2022-06" db="EMBL/GenBank/DDBJ databases">
        <title>Runella sp. S5 genome sequencing.</title>
        <authorList>
            <person name="Park S."/>
        </authorList>
    </citation>
    <scope>NUCLEOTIDE SEQUENCE [LARGE SCALE GENOMIC DNA]</scope>
    <source>
        <strain evidence="14 15">S5</strain>
    </source>
</reference>
<sequence>MTIRIRLTLLFTAVVSILLLLFCIVIYLLAERHRKTQFYEQLKAEANTNVELLFGKETLSPELYKLLDKNHLTVLNEEEIIIYNYRDSLVYESGTDYLKVDKTILNHVRLEKEFRWDEGKREVIGVLFADEYNRFVVFASAVDKYGHSEVSNLLLVMGVGGFISGFIVFLVGWFYAYRALLPLKKLIGRVDAITASRLDLRVDVGNTPDEIGQLAERFNQMLDRLEEAFQLQRAFVSNASHELRTPLTAITGQIEVALMDDNPQEWHDTLRSVLDDARQLNRLSNGLLSLAKVSIEESAVKLSEVYLDEIFWQVRSELLRAYPGYIIKVNLANFSKDTTHFNVLGNEALLQIALTNLLENGAKFSPDNTVEVRFNKLPSAFEIHFHNDGPAIPKEELPLIFKPFRRGSNARNIAGHGIGLSLTARIIKLHHGSLSVESGPEIGTTFVITLPQKS</sequence>
<evidence type="ECO:0000256" key="4">
    <source>
        <dbReference type="ARBA" id="ARBA00022553"/>
    </source>
</evidence>
<evidence type="ECO:0000256" key="8">
    <source>
        <dbReference type="ARBA" id="ARBA00022989"/>
    </source>
</evidence>
<dbReference type="InterPro" id="IPR036890">
    <property type="entry name" value="HATPase_C_sf"/>
</dbReference>
<comment type="caution">
    <text evidence="14">The sequence shown here is derived from an EMBL/GenBank/DDBJ whole genome shotgun (WGS) entry which is preliminary data.</text>
</comment>
<protein>
    <recommendedName>
        <fullName evidence="3">histidine kinase</fullName>
        <ecNumber evidence="3">2.7.13.3</ecNumber>
    </recommendedName>
</protein>
<keyword evidence="7" id="KW-0418">Kinase</keyword>
<dbReference type="InterPro" id="IPR003661">
    <property type="entry name" value="HisK_dim/P_dom"/>
</dbReference>
<dbReference type="InterPro" id="IPR036097">
    <property type="entry name" value="HisK_dim/P_sf"/>
</dbReference>
<keyword evidence="14" id="KW-0067">ATP-binding</keyword>
<name>A0ABT1FGH0_9BACT</name>
<feature type="transmembrane region" description="Helical" evidence="11">
    <location>
        <begin position="153"/>
        <end position="176"/>
    </location>
</feature>
<evidence type="ECO:0000256" key="5">
    <source>
        <dbReference type="ARBA" id="ARBA00022679"/>
    </source>
</evidence>
<dbReference type="SUPFAM" id="SSF55874">
    <property type="entry name" value="ATPase domain of HSP90 chaperone/DNA topoisomerase II/histidine kinase"/>
    <property type="match status" value="1"/>
</dbReference>
<dbReference type="InterPro" id="IPR005467">
    <property type="entry name" value="His_kinase_dom"/>
</dbReference>
<evidence type="ECO:0000256" key="10">
    <source>
        <dbReference type="ARBA" id="ARBA00023136"/>
    </source>
</evidence>
<dbReference type="PRINTS" id="PR00344">
    <property type="entry name" value="BCTRLSENSOR"/>
</dbReference>
<evidence type="ECO:0000256" key="3">
    <source>
        <dbReference type="ARBA" id="ARBA00012438"/>
    </source>
</evidence>
<evidence type="ECO:0000256" key="9">
    <source>
        <dbReference type="ARBA" id="ARBA00023012"/>
    </source>
</evidence>
<dbReference type="Pfam" id="PF00512">
    <property type="entry name" value="HisKA"/>
    <property type="match status" value="1"/>
</dbReference>
<dbReference type="CDD" id="cd00082">
    <property type="entry name" value="HisKA"/>
    <property type="match status" value="1"/>
</dbReference>
<dbReference type="Gene3D" id="6.10.340.10">
    <property type="match status" value="1"/>
</dbReference>
<keyword evidence="8 11" id="KW-1133">Transmembrane helix</keyword>
<dbReference type="InterPro" id="IPR050428">
    <property type="entry name" value="TCS_sensor_his_kinase"/>
</dbReference>
<dbReference type="Pfam" id="PF00672">
    <property type="entry name" value="HAMP"/>
    <property type="match status" value="1"/>
</dbReference>
<gene>
    <name evidence="14" type="ORF">NCI00_00400</name>
</gene>
<dbReference type="Gene3D" id="3.30.565.10">
    <property type="entry name" value="Histidine kinase-like ATPase, C-terminal domain"/>
    <property type="match status" value="1"/>
</dbReference>
<dbReference type="GO" id="GO:0005524">
    <property type="term" value="F:ATP binding"/>
    <property type="evidence" value="ECO:0007669"/>
    <property type="project" value="UniProtKB-KW"/>
</dbReference>
<comment type="catalytic activity">
    <reaction evidence="1">
        <text>ATP + protein L-histidine = ADP + protein N-phospho-L-histidine.</text>
        <dbReference type="EC" id="2.7.13.3"/>
    </reaction>
</comment>
<keyword evidence="14" id="KW-0547">Nucleotide-binding</keyword>
<dbReference type="InterPro" id="IPR003594">
    <property type="entry name" value="HATPase_dom"/>
</dbReference>
<feature type="domain" description="Histidine kinase" evidence="12">
    <location>
        <begin position="238"/>
        <end position="454"/>
    </location>
</feature>
<proteinExistence type="predicted"/>
<evidence type="ECO:0000313" key="14">
    <source>
        <dbReference type="EMBL" id="MCP1380856.1"/>
    </source>
</evidence>
<evidence type="ECO:0000313" key="15">
    <source>
        <dbReference type="Proteomes" id="UP001204772"/>
    </source>
</evidence>
<dbReference type="CDD" id="cd06225">
    <property type="entry name" value="HAMP"/>
    <property type="match status" value="1"/>
</dbReference>
<comment type="subcellular location">
    <subcellularLocation>
        <location evidence="2">Membrane</location>
    </subcellularLocation>
</comment>
<dbReference type="PANTHER" id="PTHR45436:SF5">
    <property type="entry name" value="SENSOR HISTIDINE KINASE TRCS"/>
    <property type="match status" value="1"/>
</dbReference>
<dbReference type="PANTHER" id="PTHR45436">
    <property type="entry name" value="SENSOR HISTIDINE KINASE YKOH"/>
    <property type="match status" value="1"/>
</dbReference>
<evidence type="ECO:0000256" key="7">
    <source>
        <dbReference type="ARBA" id="ARBA00022777"/>
    </source>
</evidence>
<dbReference type="RefSeq" id="WP_253523827.1">
    <property type="nucleotide sequence ID" value="NZ_JAMZEL010000001.1"/>
</dbReference>
<evidence type="ECO:0000256" key="6">
    <source>
        <dbReference type="ARBA" id="ARBA00022692"/>
    </source>
</evidence>
<feature type="transmembrane region" description="Helical" evidence="11">
    <location>
        <begin position="7"/>
        <end position="30"/>
    </location>
</feature>
<dbReference type="PROSITE" id="PS50885">
    <property type="entry name" value="HAMP"/>
    <property type="match status" value="1"/>
</dbReference>
<dbReference type="EMBL" id="JAMZEL010000001">
    <property type="protein sequence ID" value="MCP1380856.1"/>
    <property type="molecule type" value="Genomic_DNA"/>
</dbReference>
<dbReference type="InterPro" id="IPR003660">
    <property type="entry name" value="HAMP_dom"/>
</dbReference>
<keyword evidence="10 11" id="KW-0472">Membrane</keyword>
<dbReference type="SMART" id="SM00304">
    <property type="entry name" value="HAMP"/>
    <property type="match status" value="1"/>
</dbReference>
<dbReference type="PROSITE" id="PS50109">
    <property type="entry name" value="HIS_KIN"/>
    <property type="match status" value="1"/>
</dbReference>
<keyword evidence="5" id="KW-0808">Transferase</keyword>
<dbReference type="SMART" id="SM00388">
    <property type="entry name" value="HisKA"/>
    <property type="match status" value="1"/>
</dbReference>
<evidence type="ECO:0000256" key="2">
    <source>
        <dbReference type="ARBA" id="ARBA00004370"/>
    </source>
</evidence>
<dbReference type="Gene3D" id="1.10.287.130">
    <property type="match status" value="1"/>
</dbReference>
<organism evidence="14 15">
    <name type="scientific">Runella salmonicolor</name>
    <dbReference type="NCBI Taxonomy" id="2950278"/>
    <lineage>
        <taxon>Bacteria</taxon>
        <taxon>Pseudomonadati</taxon>
        <taxon>Bacteroidota</taxon>
        <taxon>Cytophagia</taxon>
        <taxon>Cytophagales</taxon>
        <taxon>Spirosomataceae</taxon>
        <taxon>Runella</taxon>
    </lineage>
</organism>
<dbReference type="SUPFAM" id="SSF47384">
    <property type="entry name" value="Homodimeric domain of signal transducing histidine kinase"/>
    <property type="match status" value="1"/>
</dbReference>
<dbReference type="Proteomes" id="UP001204772">
    <property type="component" value="Unassembled WGS sequence"/>
</dbReference>
<dbReference type="Pfam" id="PF02518">
    <property type="entry name" value="HATPase_c"/>
    <property type="match status" value="1"/>
</dbReference>
<dbReference type="SMART" id="SM00387">
    <property type="entry name" value="HATPase_c"/>
    <property type="match status" value="1"/>
</dbReference>
<evidence type="ECO:0000259" key="13">
    <source>
        <dbReference type="PROSITE" id="PS50885"/>
    </source>
</evidence>
<keyword evidence="6 11" id="KW-0812">Transmembrane</keyword>
<keyword evidence="15" id="KW-1185">Reference proteome</keyword>
<keyword evidence="4" id="KW-0597">Phosphoprotein</keyword>